<keyword evidence="3" id="KW-1185">Reference proteome</keyword>
<feature type="transmembrane region" description="Helical" evidence="1">
    <location>
        <begin position="33"/>
        <end position="51"/>
    </location>
</feature>
<accession>A0A9J5YSW2</accession>
<organism evidence="2 3">
    <name type="scientific">Solanum commersonii</name>
    <name type="common">Commerson's wild potato</name>
    <name type="synonym">Commerson's nightshade</name>
    <dbReference type="NCBI Taxonomy" id="4109"/>
    <lineage>
        <taxon>Eukaryota</taxon>
        <taxon>Viridiplantae</taxon>
        <taxon>Streptophyta</taxon>
        <taxon>Embryophyta</taxon>
        <taxon>Tracheophyta</taxon>
        <taxon>Spermatophyta</taxon>
        <taxon>Magnoliopsida</taxon>
        <taxon>eudicotyledons</taxon>
        <taxon>Gunneridae</taxon>
        <taxon>Pentapetalae</taxon>
        <taxon>asterids</taxon>
        <taxon>lamiids</taxon>
        <taxon>Solanales</taxon>
        <taxon>Solanaceae</taxon>
        <taxon>Solanoideae</taxon>
        <taxon>Solaneae</taxon>
        <taxon>Solanum</taxon>
    </lineage>
</organism>
<keyword evidence="1" id="KW-0472">Membrane</keyword>
<proteinExistence type="predicted"/>
<gene>
    <name evidence="2" type="ORF">H5410_034202</name>
</gene>
<dbReference type="EMBL" id="JACXVP010000006">
    <property type="protein sequence ID" value="KAG5602832.1"/>
    <property type="molecule type" value="Genomic_DNA"/>
</dbReference>
<dbReference type="Proteomes" id="UP000824120">
    <property type="component" value="Chromosome 6"/>
</dbReference>
<protein>
    <submittedName>
        <fullName evidence="2">Uncharacterized protein</fullName>
    </submittedName>
</protein>
<keyword evidence="1" id="KW-0812">Transmembrane</keyword>
<comment type="caution">
    <text evidence="2">The sequence shown here is derived from an EMBL/GenBank/DDBJ whole genome shotgun (WGS) entry which is preliminary data.</text>
</comment>
<keyword evidence="1" id="KW-1133">Transmembrane helix</keyword>
<sequence>MANGKYLDNHLSFICCKAGKAIAQIHGKRGESFLHLGEGLRLIALIFLMAGKPVEGNSYDTELCLFCAQVGLLCYLLADLVISWFIISGRCFGTF</sequence>
<name>A0A9J5YSW2_SOLCO</name>
<evidence type="ECO:0000313" key="3">
    <source>
        <dbReference type="Proteomes" id="UP000824120"/>
    </source>
</evidence>
<feature type="transmembrane region" description="Helical" evidence="1">
    <location>
        <begin position="63"/>
        <end position="87"/>
    </location>
</feature>
<evidence type="ECO:0000256" key="1">
    <source>
        <dbReference type="SAM" id="Phobius"/>
    </source>
</evidence>
<reference evidence="2 3" key="1">
    <citation type="submission" date="2020-09" db="EMBL/GenBank/DDBJ databases">
        <title>De no assembly of potato wild relative species, Solanum commersonii.</title>
        <authorList>
            <person name="Cho K."/>
        </authorList>
    </citation>
    <scope>NUCLEOTIDE SEQUENCE [LARGE SCALE GENOMIC DNA]</scope>
    <source>
        <strain evidence="2">LZ3.2</strain>
        <tissue evidence="2">Leaf</tissue>
    </source>
</reference>
<evidence type="ECO:0000313" key="2">
    <source>
        <dbReference type="EMBL" id="KAG5602832.1"/>
    </source>
</evidence>
<dbReference type="AlphaFoldDB" id="A0A9J5YSW2"/>